<dbReference type="RefSeq" id="WP_168522595.1">
    <property type="nucleotide sequence ID" value="NZ_CALYLA010000019.1"/>
</dbReference>
<evidence type="ECO:0000313" key="2">
    <source>
        <dbReference type="Proteomes" id="UP001152658"/>
    </source>
</evidence>
<sequence>METTITAVRAATGVPQGYVEHIRELSENGKRVRAAIVSGEMKAPVRRRRQLTDSEAQEEVQVIKTSLGF</sequence>
<name>A0ABM9FS44_9VIBR</name>
<dbReference type="EMBL" id="CALYLK010000136">
    <property type="protein sequence ID" value="CAH8233357.1"/>
    <property type="molecule type" value="Genomic_DNA"/>
</dbReference>
<organism evidence="1 2">
    <name type="scientific">Vibrio aestuarianus</name>
    <dbReference type="NCBI Taxonomy" id="28171"/>
    <lineage>
        <taxon>Bacteria</taxon>
        <taxon>Pseudomonadati</taxon>
        <taxon>Pseudomonadota</taxon>
        <taxon>Gammaproteobacteria</taxon>
        <taxon>Vibrionales</taxon>
        <taxon>Vibrionaceae</taxon>
        <taxon>Vibrio</taxon>
    </lineage>
</organism>
<comment type="caution">
    <text evidence="1">The sequence shown here is derived from an EMBL/GenBank/DDBJ whole genome shotgun (WGS) entry which is preliminary data.</text>
</comment>
<protein>
    <submittedName>
        <fullName evidence="1">Uncharacterized protein</fullName>
    </submittedName>
</protein>
<proteinExistence type="predicted"/>
<evidence type="ECO:0000313" key="1">
    <source>
        <dbReference type="EMBL" id="CAH8233357.1"/>
    </source>
</evidence>
<reference evidence="1" key="1">
    <citation type="submission" date="2022-06" db="EMBL/GenBank/DDBJ databases">
        <authorList>
            <person name="Goudenege D."/>
            <person name="Le Roux F."/>
        </authorList>
    </citation>
    <scope>NUCLEOTIDE SEQUENCE</scope>
    <source>
        <strain evidence="1">12-063</strain>
    </source>
</reference>
<accession>A0ABM9FS44</accession>
<keyword evidence="2" id="KW-1185">Reference proteome</keyword>
<dbReference type="Proteomes" id="UP001152658">
    <property type="component" value="Unassembled WGS sequence"/>
</dbReference>
<gene>
    <name evidence="1" type="ORF">VAE063_950158</name>
</gene>